<name>A0ABN9L1D8_9NEOB</name>
<keyword evidence="4" id="KW-1185">Reference proteome</keyword>
<accession>A0ABN9L1D8</accession>
<feature type="region of interest" description="Disordered" evidence="1">
    <location>
        <begin position="77"/>
        <end position="102"/>
    </location>
</feature>
<evidence type="ECO:0000313" key="4">
    <source>
        <dbReference type="Proteomes" id="UP001176940"/>
    </source>
</evidence>
<dbReference type="Proteomes" id="UP001176940">
    <property type="component" value="Unassembled WGS sequence"/>
</dbReference>
<feature type="non-terminal residue" evidence="3">
    <location>
        <position position="1"/>
    </location>
</feature>
<evidence type="ECO:0000259" key="2">
    <source>
        <dbReference type="Pfam" id="PF23604"/>
    </source>
</evidence>
<sequence>ALSVHLLSPRSAGSGGHLSGVLTTDAVSPRFRLRSQAPTPCASWRRPLERCGCCSHSCVPIVQYDVYSQEPQLKVEPLSGEFDGSGSKPVPEQRSHHSPLSHRLPSCWSPQKLKFTVTTGHYQVKRGDALQLSNATLCPSPQDWAPPPPSTRTATSSDKVTSISLPLAPPYHVMEFELDVVCLLPEAGHLMNGEVPRKGKDPHNSPSSGILEQRVSVDCPWSILSHDHQPNVPSSSESSAHAAVIRHQTGVTLGQQTAITCAGGAYLSYPPLHNVMKKHTQGYRPLSLQQGLILGSTSKSVWKNTCDFLNFQLSDSCLAALETTLPPLHNGREGPPPVASGSCFI</sequence>
<feature type="domain" description="TRAPPC10 Ig-like" evidence="2">
    <location>
        <begin position="110"/>
        <end position="222"/>
    </location>
</feature>
<evidence type="ECO:0000313" key="3">
    <source>
        <dbReference type="EMBL" id="CAJ0930690.1"/>
    </source>
</evidence>
<reference evidence="3" key="1">
    <citation type="submission" date="2023-07" db="EMBL/GenBank/DDBJ databases">
        <authorList>
            <person name="Stuckert A."/>
        </authorList>
    </citation>
    <scope>NUCLEOTIDE SEQUENCE</scope>
</reference>
<dbReference type="EMBL" id="CAUEEQ010007021">
    <property type="protein sequence ID" value="CAJ0930690.1"/>
    <property type="molecule type" value="Genomic_DNA"/>
</dbReference>
<dbReference type="InterPro" id="IPR056917">
    <property type="entry name" value="Ig_TRAPPC10"/>
</dbReference>
<protein>
    <recommendedName>
        <fullName evidence="2">TRAPPC10 Ig-like domain-containing protein</fullName>
    </recommendedName>
</protein>
<gene>
    <name evidence="3" type="ORF">RIMI_LOCUS4387331</name>
</gene>
<proteinExistence type="predicted"/>
<organism evidence="3 4">
    <name type="scientific">Ranitomeya imitator</name>
    <name type="common">mimic poison frog</name>
    <dbReference type="NCBI Taxonomy" id="111125"/>
    <lineage>
        <taxon>Eukaryota</taxon>
        <taxon>Metazoa</taxon>
        <taxon>Chordata</taxon>
        <taxon>Craniata</taxon>
        <taxon>Vertebrata</taxon>
        <taxon>Euteleostomi</taxon>
        <taxon>Amphibia</taxon>
        <taxon>Batrachia</taxon>
        <taxon>Anura</taxon>
        <taxon>Neobatrachia</taxon>
        <taxon>Hyloidea</taxon>
        <taxon>Dendrobatidae</taxon>
        <taxon>Dendrobatinae</taxon>
        <taxon>Ranitomeya</taxon>
    </lineage>
</organism>
<feature type="region of interest" description="Disordered" evidence="1">
    <location>
        <begin position="138"/>
        <end position="159"/>
    </location>
</feature>
<evidence type="ECO:0000256" key="1">
    <source>
        <dbReference type="SAM" id="MobiDB-lite"/>
    </source>
</evidence>
<dbReference type="Pfam" id="PF23604">
    <property type="entry name" value="Ig_TRAPPC10"/>
    <property type="match status" value="1"/>
</dbReference>
<comment type="caution">
    <text evidence="3">The sequence shown here is derived from an EMBL/GenBank/DDBJ whole genome shotgun (WGS) entry which is preliminary data.</text>
</comment>